<dbReference type="NCBIfam" id="TIGR03558">
    <property type="entry name" value="oxido_grp_1"/>
    <property type="match status" value="1"/>
</dbReference>
<dbReference type="RefSeq" id="WP_273938102.1">
    <property type="nucleotide sequence ID" value="NZ_CP097263.1"/>
</dbReference>
<dbReference type="InterPro" id="IPR019949">
    <property type="entry name" value="CmoO-like"/>
</dbReference>
<dbReference type="GO" id="GO:0016491">
    <property type="term" value="F:oxidoreductase activity"/>
    <property type="evidence" value="ECO:0007669"/>
    <property type="project" value="UniProtKB-KW"/>
</dbReference>
<evidence type="ECO:0000256" key="1">
    <source>
        <dbReference type="ARBA" id="ARBA00007789"/>
    </source>
</evidence>
<dbReference type="CDD" id="cd00347">
    <property type="entry name" value="Flavin_utilizing_monoxygenases"/>
    <property type="match status" value="1"/>
</dbReference>
<name>A0ABV6N6B3_9PSEU</name>
<proteinExistence type="predicted"/>
<dbReference type="InterPro" id="IPR036661">
    <property type="entry name" value="Luciferase-like_sf"/>
</dbReference>
<keyword evidence="3" id="KW-0560">Oxidoreductase</keyword>
<comment type="similarity">
    <text evidence="1">To bacterial alkanal monooxygenase alpha and beta chains.</text>
</comment>
<protein>
    <submittedName>
        <fullName evidence="3">LLM class flavin-dependent oxidoreductase</fullName>
        <ecNumber evidence="3">1.-.-.-</ecNumber>
    </submittedName>
</protein>
<gene>
    <name evidence="3" type="ORF">ACFFH7_41595</name>
</gene>
<evidence type="ECO:0000313" key="3">
    <source>
        <dbReference type="EMBL" id="MFC0548059.1"/>
    </source>
</evidence>
<dbReference type="PANTHER" id="PTHR30137">
    <property type="entry name" value="LUCIFERASE-LIKE MONOOXYGENASE"/>
    <property type="match status" value="1"/>
</dbReference>
<dbReference type="Gene3D" id="3.20.20.30">
    <property type="entry name" value="Luciferase-like domain"/>
    <property type="match status" value="1"/>
</dbReference>
<evidence type="ECO:0000259" key="2">
    <source>
        <dbReference type="Pfam" id="PF00296"/>
    </source>
</evidence>
<organism evidence="3 4">
    <name type="scientific">Kutzneria chonburiensis</name>
    <dbReference type="NCBI Taxonomy" id="1483604"/>
    <lineage>
        <taxon>Bacteria</taxon>
        <taxon>Bacillati</taxon>
        <taxon>Actinomycetota</taxon>
        <taxon>Actinomycetes</taxon>
        <taxon>Pseudonocardiales</taxon>
        <taxon>Pseudonocardiaceae</taxon>
        <taxon>Kutzneria</taxon>
    </lineage>
</organism>
<evidence type="ECO:0000313" key="4">
    <source>
        <dbReference type="Proteomes" id="UP001589810"/>
    </source>
</evidence>
<reference evidence="3 4" key="1">
    <citation type="submission" date="2024-09" db="EMBL/GenBank/DDBJ databases">
        <authorList>
            <person name="Sun Q."/>
            <person name="Mori K."/>
        </authorList>
    </citation>
    <scope>NUCLEOTIDE SEQUENCE [LARGE SCALE GENOMIC DNA]</scope>
    <source>
        <strain evidence="3 4">TBRC 1432</strain>
    </source>
</reference>
<feature type="domain" description="Luciferase-like" evidence="2">
    <location>
        <begin position="14"/>
        <end position="300"/>
    </location>
</feature>
<dbReference type="Pfam" id="PF00296">
    <property type="entry name" value="Bac_luciferase"/>
    <property type="match status" value="1"/>
</dbReference>
<dbReference type="SUPFAM" id="SSF51679">
    <property type="entry name" value="Bacterial luciferase-like"/>
    <property type="match status" value="1"/>
</dbReference>
<dbReference type="InterPro" id="IPR050766">
    <property type="entry name" value="Bact_Lucif_Oxidored"/>
</dbReference>
<accession>A0ABV6N6B3</accession>
<dbReference type="EC" id="1.-.-.-" evidence="3"/>
<keyword evidence="4" id="KW-1185">Reference proteome</keyword>
<dbReference type="PANTHER" id="PTHR30137:SF6">
    <property type="entry name" value="LUCIFERASE-LIKE MONOOXYGENASE"/>
    <property type="match status" value="1"/>
</dbReference>
<dbReference type="InterPro" id="IPR011251">
    <property type="entry name" value="Luciferase-like_dom"/>
</dbReference>
<dbReference type="EMBL" id="JBHLUD010000015">
    <property type="protein sequence ID" value="MFC0548059.1"/>
    <property type="molecule type" value="Genomic_DNA"/>
</dbReference>
<dbReference type="Proteomes" id="UP001589810">
    <property type="component" value="Unassembled WGS sequence"/>
</dbReference>
<comment type="caution">
    <text evidence="3">The sequence shown here is derived from an EMBL/GenBank/DDBJ whole genome shotgun (WGS) entry which is preliminary data.</text>
</comment>
<sequence>MGDKRISVLDVAPLWRGDTASGALRASLDLATQVEALGYHRYWTAEHHNTPCLSATAPPVMVAQLANVTSTMRIGSGGVLLPNHAPLVVAEQFGVLSAFHPGRIDLGIGRAPGGDARIATALRRAAEGEDEFVAQIAELASYFGRGGPISAGAAVEHRPPIWLLGSSPASAKMAARLGLRYAYAHQIKPATTEESLRAYRDGFQPSADLAEPYAMVCALVTVAETDAAADRMIRPYLLSRLSMRAGTGFDAFPSQAEADAYSFSAEEREHVQNFADAQLVGGRDTVRHKVSELIAATGADELMALTLVPDRDDRINSYRLLAELVP</sequence>